<feature type="repeat" description="PPR" evidence="2">
    <location>
        <begin position="443"/>
        <end position="477"/>
    </location>
</feature>
<sequence length="877" mass="98683">MALNFSLLPFRNSLPIFFNSPSTIAFFNTLSTVDYKLAVLPTKKRTFSHIFQECTHQRALNPGKQAHSQMIITGFRPTVFVANCLIQMYIKCMRLGYAHKVFDEMPQRDTISWNSMVCGYAAVGKIETAQSFFDSMPERDAVSWNTLISSYLQNGDHWKCVDIFLEIVKGGVCFDHATLAMVLKCCSLMEDFKLGVQIHGRAVKSGFDDDMVTGSALLDMYAKCKYLDESLRFFFEMPEKNWVCWSAIIAGFVQNNRFSDALELFKEMQKQGVGVSQSTYASVLRSCAGLPVLRLGCQLHAHALKTNFGTDIVVSTATLDMYAKCQRLVESRKVFNSMPYRSVQSYNAMLVGYVQSNQGSEALVVFQYLRETGLFFDEVTLSSALSACAVTNNLSAGCQLHGLVMKYNFRFNVCVANALLDMYGKCGAVIGAQGVFDEMLRRDAVTWNAIIAAYEQNGLGDETLRQFSLMLASGIEPDQFTYGSVLKASAAKQHSTCGIEVHGRAIKSGMGYDSFVGSTLVDMYCKYGMINEAMKLHDRLEEQNMVSWNAIIWGFLLQDQNEEAQSFFSWMLEMGIEPDNFTFATVLDTCANMAAVGLGKQIHAQIIKYQLQADAYIVSTLVDMYSKCGNMQDSQQIFERASERDFVTWNAMICGYAYHGFAEEALKVFEDMKMEKMKPNHATFVAVLRACGHMGLVEEGWDYFRSMSSSYGLDPQLEHYSCMVDILGKSGQIRKALKLIEDMPFEADDVIWRTLLSVCKMYGNVEDLEVAEKAADAILQLDPQDSSVYILMANIYADAGMWDKVSRLRRGMREYKVKKEPGCSWIEVAGETHTFLVNDKAHPNRETINEELSLLYSEMRLIETISEADFSQNIEIG</sequence>
<dbReference type="SUPFAM" id="SSF48452">
    <property type="entry name" value="TPR-like"/>
    <property type="match status" value="2"/>
</dbReference>
<accession>A0AAW1I3E8</accession>
<evidence type="ECO:0000313" key="4">
    <source>
        <dbReference type="Proteomes" id="UP001443914"/>
    </source>
</evidence>
<dbReference type="Pfam" id="PF20431">
    <property type="entry name" value="E_motif"/>
    <property type="match status" value="1"/>
</dbReference>
<dbReference type="Proteomes" id="UP001443914">
    <property type="component" value="Unassembled WGS sequence"/>
</dbReference>
<evidence type="ECO:0008006" key="5">
    <source>
        <dbReference type="Google" id="ProtNLM"/>
    </source>
</evidence>
<dbReference type="NCBIfam" id="TIGR00756">
    <property type="entry name" value="PPR"/>
    <property type="match status" value="8"/>
</dbReference>
<evidence type="ECO:0000313" key="3">
    <source>
        <dbReference type="EMBL" id="KAK9683054.1"/>
    </source>
</evidence>
<dbReference type="InterPro" id="IPR046960">
    <property type="entry name" value="PPR_At4g14850-like_plant"/>
</dbReference>
<dbReference type="FunFam" id="1.25.40.10:FF:000031">
    <property type="entry name" value="Pentatricopeptide repeat-containing protein mitochondrial"/>
    <property type="match status" value="1"/>
</dbReference>
<dbReference type="FunFam" id="1.25.40.10:FF:000196">
    <property type="entry name" value="Pentatricopeptide repeat-containing protein At4g14850"/>
    <property type="match status" value="2"/>
</dbReference>
<keyword evidence="4" id="KW-1185">Reference proteome</keyword>
<dbReference type="InterPro" id="IPR046848">
    <property type="entry name" value="E_motif"/>
</dbReference>
<feature type="repeat" description="PPR" evidence="2">
    <location>
        <begin position="645"/>
        <end position="679"/>
    </location>
</feature>
<dbReference type="Pfam" id="PF13041">
    <property type="entry name" value="PPR_2"/>
    <property type="match status" value="4"/>
</dbReference>
<name>A0AAW1I3E8_SAPOF</name>
<dbReference type="InterPro" id="IPR002885">
    <property type="entry name" value="PPR_rpt"/>
</dbReference>
<feature type="repeat" description="PPR" evidence="2">
    <location>
        <begin position="109"/>
        <end position="143"/>
    </location>
</feature>
<dbReference type="GO" id="GO:0003723">
    <property type="term" value="F:RNA binding"/>
    <property type="evidence" value="ECO:0007669"/>
    <property type="project" value="InterPro"/>
</dbReference>
<dbReference type="Gene3D" id="1.25.40.10">
    <property type="entry name" value="Tetratricopeptide repeat domain"/>
    <property type="match status" value="7"/>
</dbReference>
<dbReference type="InterPro" id="IPR011990">
    <property type="entry name" value="TPR-like_helical_dom_sf"/>
</dbReference>
<dbReference type="PANTHER" id="PTHR47926:SF406">
    <property type="entry name" value="REPEAT (PPR) SUPERFAMILY PROTEIN, PUTATIVE-RELATED"/>
    <property type="match status" value="1"/>
</dbReference>
<reference evidence="3" key="1">
    <citation type="submission" date="2024-03" db="EMBL/GenBank/DDBJ databases">
        <title>WGS assembly of Saponaria officinalis var. Norfolk2.</title>
        <authorList>
            <person name="Jenkins J."/>
            <person name="Shu S."/>
            <person name="Grimwood J."/>
            <person name="Barry K."/>
            <person name="Goodstein D."/>
            <person name="Schmutz J."/>
            <person name="Leebens-Mack J."/>
            <person name="Osbourn A."/>
        </authorList>
    </citation>
    <scope>NUCLEOTIDE SEQUENCE [LARGE SCALE GENOMIC DNA]</scope>
    <source>
        <strain evidence="3">JIC</strain>
    </source>
</reference>
<dbReference type="AlphaFoldDB" id="A0AAW1I3E8"/>
<feature type="repeat" description="PPR" evidence="2">
    <location>
        <begin position="342"/>
        <end position="376"/>
    </location>
</feature>
<feature type="repeat" description="PPR" evidence="2">
    <location>
        <begin position="241"/>
        <end position="275"/>
    </location>
</feature>
<feature type="repeat" description="PPR" evidence="2">
    <location>
        <begin position="544"/>
        <end position="578"/>
    </location>
</feature>
<dbReference type="FunFam" id="1.25.40.10:FF:000780">
    <property type="entry name" value="Pentatricopeptide repeat-containing protein isoform A"/>
    <property type="match status" value="1"/>
</dbReference>
<dbReference type="PROSITE" id="PS51375">
    <property type="entry name" value="PPR"/>
    <property type="match status" value="7"/>
</dbReference>
<dbReference type="EMBL" id="JBDFQZ010000010">
    <property type="protein sequence ID" value="KAK9683054.1"/>
    <property type="molecule type" value="Genomic_DNA"/>
</dbReference>
<organism evidence="3 4">
    <name type="scientific">Saponaria officinalis</name>
    <name type="common">Common soapwort</name>
    <name type="synonym">Lychnis saponaria</name>
    <dbReference type="NCBI Taxonomy" id="3572"/>
    <lineage>
        <taxon>Eukaryota</taxon>
        <taxon>Viridiplantae</taxon>
        <taxon>Streptophyta</taxon>
        <taxon>Embryophyta</taxon>
        <taxon>Tracheophyta</taxon>
        <taxon>Spermatophyta</taxon>
        <taxon>Magnoliopsida</taxon>
        <taxon>eudicotyledons</taxon>
        <taxon>Gunneridae</taxon>
        <taxon>Pentapetalae</taxon>
        <taxon>Caryophyllales</taxon>
        <taxon>Caryophyllaceae</taxon>
        <taxon>Caryophylleae</taxon>
        <taxon>Saponaria</taxon>
    </lineage>
</organism>
<feature type="repeat" description="PPR" evidence="2">
    <location>
        <begin position="513"/>
        <end position="543"/>
    </location>
</feature>
<dbReference type="FunFam" id="1.25.40.10:FF:000670">
    <property type="entry name" value="Pentatricopeptide repeat-containing protein"/>
    <property type="match status" value="1"/>
</dbReference>
<dbReference type="GO" id="GO:0009451">
    <property type="term" value="P:RNA modification"/>
    <property type="evidence" value="ECO:0007669"/>
    <property type="project" value="InterPro"/>
</dbReference>
<dbReference type="FunFam" id="1.25.40.10:FF:000366">
    <property type="entry name" value="Pentatricopeptide (PPR) repeat-containing protein"/>
    <property type="match status" value="1"/>
</dbReference>
<evidence type="ECO:0000256" key="2">
    <source>
        <dbReference type="PROSITE-ProRule" id="PRU00708"/>
    </source>
</evidence>
<dbReference type="FunFam" id="1.25.40.10:FF:000669">
    <property type="entry name" value="Pentatricopeptide repeat-containing protein At4g33990"/>
    <property type="match status" value="1"/>
</dbReference>
<gene>
    <name evidence="3" type="ORF">RND81_10G115100</name>
</gene>
<evidence type="ECO:0000256" key="1">
    <source>
        <dbReference type="ARBA" id="ARBA00022737"/>
    </source>
</evidence>
<keyword evidence="1" id="KW-0677">Repeat</keyword>
<dbReference type="PANTHER" id="PTHR47926">
    <property type="entry name" value="PENTATRICOPEPTIDE REPEAT-CONTAINING PROTEIN"/>
    <property type="match status" value="1"/>
</dbReference>
<comment type="caution">
    <text evidence="3">The sequence shown here is derived from an EMBL/GenBank/DDBJ whole genome shotgun (WGS) entry which is preliminary data.</text>
</comment>
<protein>
    <recommendedName>
        <fullName evidence="5">Pentatricopeptide repeat-containing protein</fullName>
    </recommendedName>
</protein>
<proteinExistence type="predicted"/>
<dbReference type="Pfam" id="PF01535">
    <property type="entry name" value="PPR"/>
    <property type="match status" value="7"/>
</dbReference>